<dbReference type="Pfam" id="PF13584">
    <property type="entry name" value="BatD"/>
    <property type="match status" value="1"/>
</dbReference>
<dbReference type="InterPro" id="IPR025738">
    <property type="entry name" value="BatD"/>
</dbReference>
<keyword evidence="1" id="KW-0472">Membrane</keyword>
<evidence type="ECO:0000313" key="4">
    <source>
        <dbReference type="Proteomes" id="UP000605676"/>
    </source>
</evidence>
<dbReference type="PANTHER" id="PTHR40940:SF1">
    <property type="entry name" value="PROTEIN BATD"/>
    <property type="match status" value="1"/>
</dbReference>
<protein>
    <submittedName>
        <fullName evidence="3">BatD family protein</fullName>
    </submittedName>
</protein>
<keyword evidence="2" id="KW-0732">Signal</keyword>
<sequence>MKVFLKHSIHIISLSLLSLSLHAQYFATLKVNTHNVYMQQPIKATVTVYTSTWFTDSPDLGNVSIPNAFVLPFKRTVSGIQYINNKQYASLELFYLIFPFESGEIIIPEMHISIATPPEGDYKGVIRQLKTKPLSIRVKEAPAEFKGKEWLVSKNAYISDTWNSSLDDVKVGEVIERTVTIRALGTLPAFIPETSMEANNWSSIYPRQAQLKDTRTSQDANGLRIEKYRYLLEKEGEFEIEPLTVTWWNPYLNKQYERSSKARTITIKANPDLGMLTSMRDSLNTNTVENSEIEAEEPLLIMGLSLKQFILLTCFILICLWMMLITIRQIMKQIKLKREHYLGSEQYYFDQLVKTSSKSSKEQINSMYSWLLNKHKKQYSTKNISSDNLQELIADYYQSQNNKPLSKKEIKEIKKLLKDEASQADHFFPPLNP</sequence>
<name>A0ABS1HFL1_9BACT</name>
<dbReference type="Proteomes" id="UP000605676">
    <property type="component" value="Unassembled WGS sequence"/>
</dbReference>
<keyword evidence="1" id="KW-0812">Transmembrane</keyword>
<gene>
    <name evidence="3" type="ORF">JIV24_03700</name>
</gene>
<feature type="signal peptide" evidence="2">
    <location>
        <begin position="1"/>
        <end position="23"/>
    </location>
</feature>
<feature type="chain" id="PRO_5046542690" evidence="2">
    <location>
        <begin position="24"/>
        <end position="433"/>
    </location>
</feature>
<organism evidence="3 4">
    <name type="scientific">Carboxylicivirga marina</name>
    <dbReference type="NCBI Taxonomy" id="2800988"/>
    <lineage>
        <taxon>Bacteria</taxon>
        <taxon>Pseudomonadati</taxon>
        <taxon>Bacteroidota</taxon>
        <taxon>Bacteroidia</taxon>
        <taxon>Marinilabiliales</taxon>
        <taxon>Marinilabiliaceae</taxon>
        <taxon>Carboxylicivirga</taxon>
    </lineage>
</organism>
<evidence type="ECO:0000256" key="1">
    <source>
        <dbReference type="SAM" id="Phobius"/>
    </source>
</evidence>
<dbReference type="PANTHER" id="PTHR40940">
    <property type="entry name" value="PROTEIN BATD-RELATED"/>
    <property type="match status" value="1"/>
</dbReference>
<proteinExistence type="predicted"/>
<feature type="transmembrane region" description="Helical" evidence="1">
    <location>
        <begin position="309"/>
        <end position="327"/>
    </location>
</feature>
<evidence type="ECO:0000256" key="2">
    <source>
        <dbReference type="SAM" id="SignalP"/>
    </source>
</evidence>
<keyword evidence="1" id="KW-1133">Transmembrane helix</keyword>
<reference evidence="3 4" key="1">
    <citation type="submission" date="2021-01" db="EMBL/GenBank/DDBJ databases">
        <title>Carboxyliciviraga sp.nov., isolated from coastal sediments.</title>
        <authorList>
            <person name="Lu D."/>
            <person name="Zhang T."/>
        </authorList>
    </citation>
    <scope>NUCLEOTIDE SEQUENCE [LARGE SCALE GENOMIC DNA]</scope>
    <source>
        <strain evidence="3 4">N1Y132</strain>
    </source>
</reference>
<dbReference type="EMBL" id="JAENRR010000006">
    <property type="protein sequence ID" value="MBK3516432.1"/>
    <property type="molecule type" value="Genomic_DNA"/>
</dbReference>
<comment type="caution">
    <text evidence="3">The sequence shown here is derived from an EMBL/GenBank/DDBJ whole genome shotgun (WGS) entry which is preliminary data.</text>
</comment>
<dbReference type="RefSeq" id="WP_200463663.1">
    <property type="nucleotide sequence ID" value="NZ_JAENRR010000006.1"/>
</dbReference>
<accession>A0ABS1HFL1</accession>
<keyword evidence="4" id="KW-1185">Reference proteome</keyword>
<evidence type="ECO:0000313" key="3">
    <source>
        <dbReference type="EMBL" id="MBK3516432.1"/>
    </source>
</evidence>